<dbReference type="Pfam" id="PF00589">
    <property type="entry name" value="Phage_integrase"/>
    <property type="match status" value="1"/>
</dbReference>
<dbReference type="PROSITE" id="PS51898">
    <property type="entry name" value="TYR_RECOMBINASE"/>
    <property type="match status" value="1"/>
</dbReference>
<dbReference type="PANTHER" id="PTHR30349:SF64">
    <property type="entry name" value="PROPHAGE INTEGRASE INTD-RELATED"/>
    <property type="match status" value="1"/>
</dbReference>
<dbReference type="RefSeq" id="WP_102822214.1">
    <property type="nucleotide sequence ID" value="NZ_LJCL01000008.1"/>
</dbReference>
<dbReference type="GO" id="GO:0015074">
    <property type="term" value="P:DNA integration"/>
    <property type="evidence" value="ECO:0007669"/>
    <property type="project" value="UniProtKB-KW"/>
</dbReference>
<evidence type="ECO:0000256" key="6">
    <source>
        <dbReference type="PROSITE-ProRule" id="PRU01248"/>
    </source>
</evidence>
<evidence type="ECO:0000313" key="9">
    <source>
        <dbReference type="EMBL" id="AYD68682.1"/>
    </source>
</evidence>
<dbReference type="SUPFAM" id="SSF56349">
    <property type="entry name" value="DNA breaking-rejoining enzymes"/>
    <property type="match status" value="1"/>
</dbReference>
<proteinExistence type="inferred from homology"/>
<feature type="domain" description="Core-binding (CB)" evidence="8">
    <location>
        <begin position="62"/>
        <end position="143"/>
    </location>
</feature>
<dbReference type="EMBL" id="MG973074">
    <property type="protein sequence ID" value="AYD68682.1"/>
    <property type="molecule type" value="Genomic_DNA"/>
</dbReference>
<evidence type="ECO:0000256" key="2">
    <source>
        <dbReference type="ARBA" id="ARBA00008857"/>
    </source>
</evidence>
<protein>
    <submittedName>
        <fullName evidence="9">Integrase</fullName>
    </submittedName>
</protein>
<dbReference type="InterPro" id="IPR002104">
    <property type="entry name" value="Integrase_catalytic"/>
</dbReference>
<dbReference type="Gene3D" id="1.10.150.130">
    <property type="match status" value="1"/>
</dbReference>
<reference evidence="9" key="1">
    <citation type="journal article" date="2018" name="Sci. Rep.">
        <title>Novel Clade C-I Clostridium difficile strains escape diagnostic tests, differ in pathogenicity potential and carry toxins on extrachromosomal elements.</title>
        <authorList>
            <person name="Ramirez-Vargas G."/>
            <person name="Lopez-Urena D."/>
            <person name="Badilla A."/>
            <person name="Orozco-Aguilar J."/>
            <person name="Murillo T."/>
            <person name="Rojas P."/>
            <person name="Riedel T."/>
            <person name="Overmann J."/>
            <person name="Gonzalez G."/>
            <person name="Chaves-Olarte E."/>
            <person name="Quesada-Gomez C."/>
            <person name="Rodriguez C."/>
        </authorList>
    </citation>
    <scope>NUCLEOTIDE SEQUENCE</scope>
    <source>
        <strain evidence="9">HSJD-312</strain>
        <plasmid evidence="9">pHSJD-312</plasmid>
    </source>
</reference>
<keyword evidence="4 6" id="KW-0238">DNA-binding</keyword>
<evidence type="ECO:0000256" key="3">
    <source>
        <dbReference type="ARBA" id="ARBA00022908"/>
    </source>
</evidence>
<dbReference type="PROSITE" id="PS51900">
    <property type="entry name" value="CB"/>
    <property type="match status" value="1"/>
</dbReference>
<geneLocation type="plasmid" evidence="9">
    <name>pHSJD-312</name>
</geneLocation>
<accession>A0A386JBX2</accession>
<evidence type="ECO:0000256" key="4">
    <source>
        <dbReference type="ARBA" id="ARBA00023125"/>
    </source>
</evidence>
<evidence type="ECO:0000259" key="7">
    <source>
        <dbReference type="PROSITE" id="PS51898"/>
    </source>
</evidence>
<dbReference type="InterPro" id="IPR013762">
    <property type="entry name" value="Integrase-like_cat_sf"/>
</dbReference>
<comment type="function">
    <text evidence="1">Site-specific tyrosine recombinase, which acts by catalyzing the cutting and rejoining of the recombining DNA molecules.</text>
</comment>
<dbReference type="CDD" id="cd01189">
    <property type="entry name" value="INT_ICEBs1_C_like"/>
    <property type="match status" value="1"/>
</dbReference>
<dbReference type="InterPro" id="IPR028259">
    <property type="entry name" value="AP2-like_int_N"/>
</dbReference>
<comment type="similarity">
    <text evidence="2">Belongs to the 'phage' integrase family.</text>
</comment>
<keyword evidence="3" id="KW-0229">DNA integration</keyword>
<keyword evidence="5" id="KW-0233">DNA recombination</keyword>
<dbReference type="InterPro" id="IPR044068">
    <property type="entry name" value="CB"/>
</dbReference>
<dbReference type="Pfam" id="PF14657">
    <property type="entry name" value="Arm-DNA-bind_4"/>
    <property type="match status" value="1"/>
</dbReference>
<dbReference type="InterPro" id="IPR004107">
    <property type="entry name" value="Integrase_SAM-like_N"/>
</dbReference>
<evidence type="ECO:0000259" key="8">
    <source>
        <dbReference type="PROSITE" id="PS51900"/>
    </source>
</evidence>
<evidence type="ECO:0000256" key="1">
    <source>
        <dbReference type="ARBA" id="ARBA00003283"/>
    </source>
</evidence>
<sequence length="371" mass="43528">MTGFIRIVNKKYIVYLEYKDELTGKKKQKNMGSFTKKREANKRLAEVKDSMYKNNILIPNNILFENFLKTFIEEYKSKWSITTYSKYINICNKYIIKYLGKMRVQDIDTIHIQNYINTLSDTLSSKTLKIHINIMKLAFENAFDLRIIDKNPTKGIDIVKSKKFKNEIYDEEQIIRLLEACKNTALELHINLGVGLGMRISEILGLSWENIDFERKIISIEKITAKVNGEVILKDTKTESSIRKISAPDEIMNLILKHKLEQERELLNIDIENKYNLLFINKKGSPIDESVISHRFRRFLEYEQLPHIRFHDLRHSHVTLLMNSHIPIKVISERVGHSNVNTTLNIYSHVLDEMDREASDKIASKLYKDES</sequence>
<dbReference type="Gene3D" id="1.10.443.10">
    <property type="entry name" value="Intergrase catalytic core"/>
    <property type="match status" value="1"/>
</dbReference>
<dbReference type="GO" id="GO:0003677">
    <property type="term" value="F:DNA binding"/>
    <property type="evidence" value="ECO:0007669"/>
    <property type="project" value="UniProtKB-UniRule"/>
</dbReference>
<gene>
    <name evidence="9" type="ORF">pHSJD-312_00061</name>
</gene>
<evidence type="ECO:0000256" key="5">
    <source>
        <dbReference type="ARBA" id="ARBA00023172"/>
    </source>
</evidence>
<dbReference type="InterPro" id="IPR050090">
    <property type="entry name" value="Tyrosine_recombinase_XerCD"/>
</dbReference>
<name>A0A386JBX2_CLODI</name>
<organism evidence="9">
    <name type="scientific">Clostridioides difficile</name>
    <name type="common">Peptoclostridium difficile</name>
    <dbReference type="NCBI Taxonomy" id="1496"/>
    <lineage>
        <taxon>Bacteria</taxon>
        <taxon>Bacillati</taxon>
        <taxon>Bacillota</taxon>
        <taxon>Clostridia</taxon>
        <taxon>Peptostreptococcales</taxon>
        <taxon>Peptostreptococcaceae</taxon>
        <taxon>Clostridioides</taxon>
    </lineage>
</organism>
<dbReference type="GO" id="GO:0006310">
    <property type="term" value="P:DNA recombination"/>
    <property type="evidence" value="ECO:0007669"/>
    <property type="project" value="UniProtKB-KW"/>
</dbReference>
<dbReference type="PANTHER" id="PTHR30349">
    <property type="entry name" value="PHAGE INTEGRASE-RELATED"/>
    <property type="match status" value="1"/>
</dbReference>
<dbReference type="InterPro" id="IPR010998">
    <property type="entry name" value="Integrase_recombinase_N"/>
</dbReference>
<dbReference type="AlphaFoldDB" id="A0A386JBX2"/>
<keyword evidence="9" id="KW-0614">Plasmid</keyword>
<dbReference type="Pfam" id="PF14659">
    <property type="entry name" value="Phage_int_SAM_3"/>
    <property type="match status" value="1"/>
</dbReference>
<feature type="domain" description="Tyr recombinase" evidence="7">
    <location>
        <begin position="164"/>
        <end position="360"/>
    </location>
</feature>
<dbReference type="InterPro" id="IPR011010">
    <property type="entry name" value="DNA_brk_join_enz"/>
</dbReference>